<evidence type="ECO:0000313" key="7">
    <source>
        <dbReference type="EMBL" id="VWO96025.1"/>
    </source>
</evidence>
<organism evidence="7">
    <name type="scientific">Ganoderma boninense</name>
    <dbReference type="NCBI Taxonomy" id="34458"/>
    <lineage>
        <taxon>Eukaryota</taxon>
        <taxon>Fungi</taxon>
        <taxon>Dikarya</taxon>
        <taxon>Basidiomycota</taxon>
        <taxon>Agaricomycotina</taxon>
        <taxon>Agaricomycetes</taxon>
        <taxon>Polyporales</taxon>
        <taxon>Polyporaceae</taxon>
        <taxon>Ganoderma</taxon>
    </lineage>
</organism>
<keyword evidence="4" id="KW-0547">Nucleotide-binding</keyword>
<comment type="similarity">
    <text evidence="1">Belongs to the folylpolyglutamate synthase family.</text>
</comment>
<gene>
    <name evidence="7" type="primary">I1S4A5</name>
</gene>
<dbReference type="Gene3D" id="3.40.1190.10">
    <property type="entry name" value="Mur-like, catalytic domain"/>
    <property type="match status" value="1"/>
</dbReference>
<keyword evidence="6" id="KW-0460">Magnesium</keyword>
<dbReference type="InterPro" id="IPR036615">
    <property type="entry name" value="Mur_ligase_C_dom_sf"/>
</dbReference>
<keyword evidence="5" id="KW-0067">ATP-binding</keyword>
<dbReference type="PROSITE" id="PS01011">
    <property type="entry name" value="FOLYLPOLYGLU_SYNT_1"/>
    <property type="match status" value="1"/>
</dbReference>
<dbReference type="PANTHER" id="PTHR11136">
    <property type="entry name" value="FOLYLPOLYGLUTAMATE SYNTHASE-RELATED"/>
    <property type="match status" value="1"/>
</dbReference>
<dbReference type="InterPro" id="IPR001645">
    <property type="entry name" value="Folylpolyglutamate_synth"/>
</dbReference>
<accession>A0A5K1JV45</accession>
<dbReference type="GO" id="GO:0004326">
    <property type="term" value="F:tetrahydrofolylpolyglutamate synthase activity"/>
    <property type="evidence" value="ECO:0007669"/>
    <property type="project" value="InterPro"/>
</dbReference>
<dbReference type="SUPFAM" id="SSF53623">
    <property type="entry name" value="MurD-like peptide ligases, catalytic domain"/>
    <property type="match status" value="1"/>
</dbReference>
<keyword evidence="2" id="KW-0436">Ligase</keyword>
<dbReference type="GO" id="GO:0005739">
    <property type="term" value="C:mitochondrion"/>
    <property type="evidence" value="ECO:0007669"/>
    <property type="project" value="TreeGrafter"/>
</dbReference>
<dbReference type="AlphaFoldDB" id="A0A5K1JV45"/>
<name>A0A5K1JV45_9APHY</name>
<dbReference type="PROSITE" id="PS01012">
    <property type="entry name" value="FOLYLPOLYGLU_SYNT_2"/>
    <property type="match status" value="1"/>
</dbReference>
<dbReference type="EMBL" id="LR725303">
    <property type="protein sequence ID" value="VWO96025.1"/>
    <property type="molecule type" value="Genomic_DNA"/>
</dbReference>
<evidence type="ECO:0000256" key="5">
    <source>
        <dbReference type="ARBA" id="ARBA00022840"/>
    </source>
</evidence>
<reference evidence="7" key="1">
    <citation type="submission" date="2019-10" db="EMBL/GenBank/DDBJ databases">
        <authorList>
            <person name="Nor Muhammad N."/>
        </authorList>
    </citation>
    <scope>NUCLEOTIDE SEQUENCE</scope>
</reference>
<dbReference type="GO" id="GO:0005524">
    <property type="term" value="F:ATP binding"/>
    <property type="evidence" value="ECO:0007669"/>
    <property type="project" value="UniProtKB-KW"/>
</dbReference>
<sequence length="540" mass="57819">MSIDLSLERICKLLNHLPVPYTRPTVHVAGTNGKGSVCALVSSILSSATPPLVVGRFNSPHLLSPLDGISVGGKPIDKDTFMEARGEVRRINDENAFGASMFELYACFALLIFERRKVDVVVLEVGMGGRLDATNVVPDECILVSALTSVALDHQAILGNTIEAITREKAAIARPEKPFVVAPQVHPQVVEVAKSVVESLGGELVASCTVSTVEWDTNLDGPLPPTQGIQVPLFQPVHIFQAGHRDPIRALLPLQGEHQIDNLRTAMAIISALQTHSSCDRPGINFAQRLSPDAISRGIRATRWPGRLSYHTISLPTAVSVSGTPNTSTPQGPADTPILVLADGAHNPAAATAVGAYISSVLEKTGSRPLALTYILALSHSPPKTPEQTLKPLLAVRDSLRLAGKREVRLGVALLPFTPPLNMPWIKFVPPADMRPVVESLVSRSSCGSDSDSGSGASAEMEVEVLESSSDFSGLETVVAPTHAEPPRTEHVEEALRWAAGRRREGEDAFVVLSGSLYLVADFYRLLEKLGQAREIWGAN</sequence>
<dbReference type="Gene3D" id="3.90.190.20">
    <property type="entry name" value="Mur ligase, C-terminal domain"/>
    <property type="match status" value="1"/>
</dbReference>
<evidence type="ECO:0000256" key="6">
    <source>
        <dbReference type="ARBA" id="ARBA00022842"/>
    </source>
</evidence>
<evidence type="ECO:0000256" key="4">
    <source>
        <dbReference type="ARBA" id="ARBA00022741"/>
    </source>
</evidence>
<evidence type="ECO:0000256" key="1">
    <source>
        <dbReference type="ARBA" id="ARBA00008276"/>
    </source>
</evidence>
<dbReference type="GO" id="GO:0005829">
    <property type="term" value="C:cytosol"/>
    <property type="evidence" value="ECO:0007669"/>
    <property type="project" value="TreeGrafter"/>
</dbReference>
<dbReference type="GO" id="GO:0046872">
    <property type="term" value="F:metal ion binding"/>
    <property type="evidence" value="ECO:0007669"/>
    <property type="project" value="UniProtKB-KW"/>
</dbReference>
<evidence type="ECO:0000256" key="3">
    <source>
        <dbReference type="ARBA" id="ARBA00022723"/>
    </source>
</evidence>
<keyword evidence="3" id="KW-0479">Metal-binding</keyword>
<evidence type="ECO:0000256" key="2">
    <source>
        <dbReference type="ARBA" id="ARBA00022598"/>
    </source>
</evidence>
<dbReference type="UniPathway" id="UPA00850"/>
<dbReference type="GO" id="GO:0008841">
    <property type="term" value="F:dihydrofolate synthase activity"/>
    <property type="evidence" value="ECO:0007669"/>
    <property type="project" value="TreeGrafter"/>
</dbReference>
<dbReference type="InterPro" id="IPR036565">
    <property type="entry name" value="Mur-like_cat_sf"/>
</dbReference>
<dbReference type="PANTHER" id="PTHR11136:SF0">
    <property type="entry name" value="DIHYDROFOLATE SYNTHETASE-RELATED"/>
    <property type="match status" value="1"/>
</dbReference>
<proteinExistence type="inferred from homology"/>
<protein>
    <submittedName>
        <fullName evidence="7">Zn(2)-C6 fungal-type domain-containing protein</fullName>
    </submittedName>
</protein>
<dbReference type="InterPro" id="IPR018109">
    <property type="entry name" value="Folylpolyglutamate_synth_CS"/>
</dbReference>
<dbReference type="NCBIfam" id="TIGR01499">
    <property type="entry name" value="folC"/>
    <property type="match status" value="1"/>
</dbReference>